<evidence type="ECO:0000313" key="2">
    <source>
        <dbReference type="Proteomes" id="UP001235094"/>
    </source>
</evidence>
<gene>
    <name evidence="1" type="ORF">QOZ99_001558</name>
</gene>
<proteinExistence type="predicted"/>
<keyword evidence="2" id="KW-1185">Reference proteome</keyword>
<name>A0ABU0LPN0_9HYPH</name>
<reference evidence="1 2" key="1">
    <citation type="submission" date="2023-07" db="EMBL/GenBank/DDBJ databases">
        <title>Genomic Encyclopedia of Type Strains, Phase IV (KMG-IV): sequencing the most valuable type-strain genomes for metagenomic binning, comparative biology and taxonomic classification.</title>
        <authorList>
            <person name="Goeker M."/>
        </authorList>
    </citation>
    <scope>NUCLEOTIDE SEQUENCE [LARGE SCALE GENOMIC DNA]</scope>
    <source>
        <strain evidence="1 2">DSM 15561</strain>
    </source>
</reference>
<dbReference type="EMBL" id="JAUSVR010000004">
    <property type="protein sequence ID" value="MDQ0510670.1"/>
    <property type="molecule type" value="Genomic_DNA"/>
</dbReference>
<sequence length="97" mass="11099">MIIYIDHFAPKGCTHCSSAWLTIVLPILSDRRPVHDIDRDFQPKREVVSYIADIAHELATLAAGHNLHVLRYLLEMARDEARGLKNPLHEDTEVDRS</sequence>
<dbReference type="Proteomes" id="UP001235094">
    <property type="component" value="Unassembled WGS sequence"/>
</dbReference>
<dbReference type="RefSeq" id="WP_306889400.1">
    <property type="nucleotide sequence ID" value="NZ_JAUSVR010000004.1"/>
</dbReference>
<protein>
    <submittedName>
        <fullName evidence="1">Uncharacterized protein</fullName>
    </submittedName>
</protein>
<comment type="caution">
    <text evidence="1">The sequence shown here is derived from an EMBL/GenBank/DDBJ whole genome shotgun (WGS) entry which is preliminary data.</text>
</comment>
<organism evidence="1 2">
    <name type="scientific">Ancylobacter amanitiformis</name>
    <dbReference type="NCBI Taxonomy" id="217069"/>
    <lineage>
        <taxon>Bacteria</taxon>
        <taxon>Pseudomonadati</taxon>
        <taxon>Pseudomonadota</taxon>
        <taxon>Alphaproteobacteria</taxon>
        <taxon>Hyphomicrobiales</taxon>
        <taxon>Xanthobacteraceae</taxon>
        <taxon>Ancylobacter</taxon>
    </lineage>
</organism>
<accession>A0ABU0LPN0</accession>
<evidence type="ECO:0000313" key="1">
    <source>
        <dbReference type="EMBL" id="MDQ0510670.1"/>
    </source>
</evidence>